<gene>
    <name evidence="1" type="ORF">C4F40_03445</name>
</gene>
<organism evidence="1 2">
    <name type="scientific">Sphingobacterium pedocola</name>
    <dbReference type="NCBI Taxonomy" id="2082722"/>
    <lineage>
        <taxon>Bacteria</taxon>
        <taxon>Pseudomonadati</taxon>
        <taxon>Bacteroidota</taxon>
        <taxon>Sphingobacteriia</taxon>
        <taxon>Sphingobacteriales</taxon>
        <taxon>Sphingobacteriaceae</taxon>
        <taxon>Sphingobacterium</taxon>
    </lineage>
</organism>
<dbReference type="EMBL" id="PSKQ01000017">
    <property type="protein sequence ID" value="MBE8719782.1"/>
    <property type="molecule type" value="Genomic_DNA"/>
</dbReference>
<protein>
    <recommendedName>
        <fullName evidence="3">Crp/Fnr family transcriptional regulator</fullName>
    </recommendedName>
</protein>
<keyword evidence="2" id="KW-1185">Reference proteome</keyword>
<dbReference type="Proteomes" id="UP000618319">
    <property type="component" value="Unassembled WGS sequence"/>
</dbReference>
<reference evidence="1 2" key="1">
    <citation type="submission" date="2018-02" db="EMBL/GenBank/DDBJ databases">
        <title>Sphingobacterium KA21.</title>
        <authorList>
            <person name="Vasarhelyi B.M."/>
            <person name="Deshmukh S."/>
            <person name="Balint B."/>
            <person name="Kukolya J."/>
        </authorList>
    </citation>
    <scope>NUCLEOTIDE SEQUENCE [LARGE SCALE GENOMIC DNA]</scope>
    <source>
        <strain evidence="1 2">Ka21</strain>
    </source>
</reference>
<sequence length="176" mass="20568">MNENMETLFGDYLSDLYPDWLAELPTLLDYFIHIELDTGEHLPAKLGDIYFVGVGTIGKYEKHIPKRYILKTGIIIVPLKRNNVQLKAIEASAVLLLKRDALYSLLKLSPDLIKLYDELLAQQQQEKDFRTHLLEISKGDRLTLFREKFSQVIPLITRRELAKFLDTSEEFLRQRF</sequence>
<evidence type="ECO:0008006" key="3">
    <source>
        <dbReference type="Google" id="ProtNLM"/>
    </source>
</evidence>
<evidence type="ECO:0000313" key="1">
    <source>
        <dbReference type="EMBL" id="MBE8719782.1"/>
    </source>
</evidence>
<evidence type="ECO:0000313" key="2">
    <source>
        <dbReference type="Proteomes" id="UP000618319"/>
    </source>
</evidence>
<proteinExistence type="predicted"/>
<accession>A0ABR9T551</accession>
<name>A0ABR9T551_9SPHI</name>
<dbReference type="RefSeq" id="WP_196937488.1">
    <property type="nucleotide sequence ID" value="NZ_MU158689.1"/>
</dbReference>
<comment type="caution">
    <text evidence="1">The sequence shown here is derived from an EMBL/GenBank/DDBJ whole genome shotgun (WGS) entry which is preliminary data.</text>
</comment>